<dbReference type="Pfam" id="PF13561">
    <property type="entry name" value="adh_short_C2"/>
    <property type="match status" value="1"/>
</dbReference>
<dbReference type="InterPro" id="IPR036291">
    <property type="entry name" value="NAD(P)-bd_dom_sf"/>
</dbReference>
<organism evidence="3">
    <name type="scientific">marine metagenome</name>
    <dbReference type="NCBI Taxonomy" id="408172"/>
    <lineage>
        <taxon>unclassified sequences</taxon>
        <taxon>metagenomes</taxon>
        <taxon>ecological metagenomes</taxon>
    </lineage>
</organism>
<evidence type="ECO:0000256" key="2">
    <source>
        <dbReference type="ARBA" id="ARBA00023002"/>
    </source>
</evidence>
<dbReference type="SUPFAM" id="SSF51735">
    <property type="entry name" value="NAD(P)-binding Rossmann-fold domains"/>
    <property type="match status" value="1"/>
</dbReference>
<dbReference type="Gene3D" id="3.40.50.720">
    <property type="entry name" value="NAD(P)-binding Rossmann-like Domain"/>
    <property type="match status" value="1"/>
</dbReference>
<dbReference type="AlphaFoldDB" id="A0A382LWM9"/>
<accession>A0A382LWM9</accession>
<dbReference type="PRINTS" id="PR00080">
    <property type="entry name" value="SDRFAMILY"/>
</dbReference>
<dbReference type="InterPro" id="IPR020904">
    <property type="entry name" value="Sc_DH/Rdtase_CS"/>
</dbReference>
<dbReference type="PANTHER" id="PTHR42879:SF2">
    <property type="entry name" value="3-OXOACYL-[ACYL-CARRIER-PROTEIN] REDUCTASE FABG"/>
    <property type="match status" value="1"/>
</dbReference>
<comment type="similarity">
    <text evidence="1">Belongs to the short-chain dehydrogenases/reductases (SDR) family.</text>
</comment>
<dbReference type="NCBIfam" id="NF009466">
    <property type="entry name" value="PRK12826.1-2"/>
    <property type="match status" value="1"/>
</dbReference>
<reference evidence="3" key="1">
    <citation type="submission" date="2018-05" db="EMBL/GenBank/DDBJ databases">
        <authorList>
            <person name="Lanie J.A."/>
            <person name="Ng W.-L."/>
            <person name="Kazmierczak K.M."/>
            <person name="Andrzejewski T.M."/>
            <person name="Davidsen T.M."/>
            <person name="Wayne K.J."/>
            <person name="Tettelin H."/>
            <person name="Glass J.I."/>
            <person name="Rusch D."/>
            <person name="Podicherti R."/>
            <person name="Tsui H.-C.T."/>
            <person name="Winkler M.E."/>
        </authorList>
    </citation>
    <scope>NUCLEOTIDE SEQUENCE</scope>
</reference>
<evidence type="ECO:0000256" key="1">
    <source>
        <dbReference type="ARBA" id="ARBA00006484"/>
    </source>
</evidence>
<feature type="non-terminal residue" evidence="3">
    <location>
        <position position="1"/>
    </location>
</feature>
<dbReference type="GO" id="GO:0032787">
    <property type="term" value="P:monocarboxylic acid metabolic process"/>
    <property type="evidence" value="ECO:0007669"/>
    <property type="project" value="UniProtKB-ARBA"/>
</dbReference>
<dbReference type="FunFam" id="3.40.50.720:FF:000173">
    <property type="entry name" value="3-oxoacyl-[acyl-carrier protein] reductase"/>
    <property type="match status" value="1"/>
</dbReference>
<dbReference type="PROSITE" id="PS00061">
    <property type="entry name" value="ADH_SHORT"/>
    <property type="match status" value="1"/>
</dbReference>
<evidence type="ECO:0008006" key="4">
    <source>
        <dbReference type="Google" id="ProtNLM"/>
    </source>
</evidence>
<proteinExistence type="inferred from homology"/>
<name>A0A382LWM9_9ZZZZ</name>
<protein>
    <recommendedName>
        <fullName evidence="4">3-oxoacyl-[acyl-carrier-protein] reductase</fullName>
    </recommendedName>
</protein>
<dbReference type="InterPro" id="IPR002347">
    <property type="entry name" value="SDR_fam"/>
</dbReference>
<dbReference type="PRINTS" id="PR00081">
    <property type="entry name" value="GDHRDH"/>
</dbReference>
<keyword evidence="2" id="KW-0560">Oxidoreductase</keyword>
<gene>
    <name evidence="3" type="ORF">METZ01_LOCUS293777</name>
</gene>
<dbReference type="InterPro" id="IPR050259">
    <property type="entry name" value="SDR"/>
</dbReference>
<dbReference type="PANTHER" id="PTHR42879">
    <property type="entry name" value="3-OXOACYL-(ACYL-CARRIER-PROTEIN) REDUCTASE"/>
    <property type="match status" value="1"/>
</dbReference>
<sequence>LGERAHVAPFDLTDGNAPTNLVKTAYTQMGGIDILINNAGITRDSLALRMKDENWHALLEINLTAAFKLSREVLRGMIKQRWGRIINISSIVALTGNAGQANYSAAKAGLIGLTKSLAAETAKRGITINAIAPGMIDTPMTQALTQQQQAALREQIPTGNLGLPEDIAAGAVFLASDEAAYITGETLNINGGMVMI</sequence>
<evidence type="ECO:0000313" key="3">
    <source>
        <dbReference type="EMBL" id="SVC40923.1"/>
    </source>
</evidence>
<dbReference type="EMBL" id="UINC01089651">
    <property type="protein sequence ID" value="SVC40923.1"/>
    <property type="molecule type" value="Genomic_DNA"/>
</dbReference>
<dbReference type="GO" id="GO:0016491">
    <property type="term" value="F:oxidoreductase activity"/>
    <property type="evidence" value="ECO:0007669"/>
    <property type="project" value="UniProtKB-KW"/>
</dbReference>